<dbReference type="Gene3D" id="1.25.70.10">
    <property type="entry name" value="Transcription termination factor 3, mitochondrial"/>
    <property type="match status" value="1"/>
</dbReference>
<evidence type="ECO:0000256" key="3">
    <source>
        <dbReference type="ARBA" id="ARBA00022946"/>
    </source>
</evidence>
<keyword evidence="2" id="KW-0806">Transcription termination</keyword>
<keyword evidence="3" id="KW-0809">Transit peptide</keyword>
<dbReference type="PANTHER" id="PTHR13068:SF236">
    <property type="entry name" value="OS02G0749800 PROTEIN"/>
    <property type="match status" value="1"/>
</dbReference>
<feature type="non-terminal residue" evidence="4">
    <location>
        <position position="1"/>
    </location>
</feature>
<dbReference type="GO" id="GO:0003676">
    <property type="term" value="F:nucleic acid binding"/>
    <property type="evidence" value="ECO:0007669"/>
    <property type="project" value="InterPro"/>
</dbReference>
<dbReference type="SMART" id="SM00733">
    <property type="entry name" value="Mterf"/>
    <property type="match status" value="6"/>
</dbReference>
<dbReference type="AlphaFoldDB" id="A0A1D1YAU0"/>
<dbReference type="FunFam" id="1.25.70.10:FF:000001">
    <property type="entry name" value="Mitochondrial transcription termination factor-like"/>
    <property type="match status" value="1"/>
</dbReference>
<dbReference type="InterPro" id="IPR003690">
    <property type="entry name" value="MTERF"/>
</dbReference>
<evidence type="ECO:0000313" key="4">
    <source>
        <dbReference type="EMBL" id="JAT51755.1"/>
    </source>
</evidence>
<dbReference type="PANTHER" id="PTHR13068">
    <property type="entry name" value="CGI-12 PROTEIN-RELATED"/>
    <property type="match status" value="1"/>
</dbReference>
<dbReference type="EMBL" id="GDJX01004717">
    <property type="protein sequence ID" value="JAT63219.1"/>
    <property type="molecule type" value="Transcribed_RNA"/>
</dbReference>
<reference evidence="4" key="1">
    <citation type="submission" date="2015-07" db="EMBL/GenBank/DDBJ databases">
        <title>Transcriptome Assembly of Anthurium amnicola.</title>
        <authorList>
            <person name="Suzuki J."/>
        </authorList>
    </citation>
    <scope>NUCLEOTIDE SEQUENCE</scope>
</reference>
<dbReference type="Pfam" id="PF02536">
    <property type="entry name" value="mTERF"/>
    <property type="match status" value="2"/>
</dbReference>
<proteinExistence type="inferred from homology"/>
<dbReference type="EMBL" id="GDJX01016181">
    <property type="protein sequence ID" value="JAT51755.1"/>
    <property type="molecule type" value="Transcribed_RNA"/>
</dbReference>
<protein>
    <submittedName>
        <fullName evidence="4">mTERF domain-containing protein 3, mitochondrial</fullName>
    </submittedName>
</protein>
<accession>A0A1D1YAU0</accession>
<dbReference type="GO" id="GO:0006353">
    <property type="term" value="P:DNA-templated transcription termination"/>
    <property type="evidence" value="ECO:0007669"/>
    <property type="project" value="UniProtKB-KW"/>
</dbReference>
<gene>
    <name evidence="4" type="primary">MTERFD3_3</name>
    <name evidence="5" type="synonym">MTERFD3_2</name>
    <name evidence="4" type="ORF">g.34395</name>
    <name evidence="5" type="ORF">g.34397</name>
</gene>
<dbReference type="InterPro" id="IPR038538">
    <property type="entry name" value="MTERF_sf"/>
</dbReference>
<keyword evidence="2" id="KW-0804">Transcription</keyword>
<evidence type="ECO:0000256" key="2">
    <source>
        <dbReference type="ARBA" id="ARBA00022472"/>
    </source>
</evidence>
<sequence length="426" mass="47286">LFPVHVHRSRHVRAFVAHLSRLAFESFCRTSGVWMREAMWLAKQKQLHLAGHLLLSSSSRRLPLGSLRFFSGSVACGDPARPPGAPHLMVDYVVRWCGLSRSEAIKASRSLVHLKSSEKSDAVLCLLRQEGLGDAHIRLAITRHPHVLVANPKKTLQPKFAALRGAGFSGSELAQLISTCPAVLKLRIVQVLPRVEFWRNLLGTNQNFLKVIHRDPRLLSYRLEERIIPNISFLRSLGLSEERIMAMVVKGAWVIQTNVDKLKAHVQQVQSLGVPPGSGMFGVALCILSCFSRSTLDAKCKLLRSFGWSEADVAAAFSAFPSIFAFSSKKIQVAMDFLLGVAGCMPSYVARRPVLLGYSMEKRLIPRHQVLHFLRMKGLPGGDGDLFSAMTIPQKKFVDKYIIPNNDKHPELLKAYLAATAKTISS</sequence>
<comment type="similarity">
    <text evidence="1">Belongs to the mTERF family.</text>
</comment>
<name>A0A1D1YAU0_9ARAE</name>
<keyword evidence="2" id="KW-0805">Transcription regulation</keyword>
<evidence type="ECO:0000256" key="1">
    <source>
        <dbReference type="ARBA" id="ARBA00007692"/>
    </source>
</evidence>
<evidence type="ECO:0000313" key="5">
    <source>
        <dbReference type="EMBL" id="JAT63219.1"/>
    </source>
</evidence>
<organism evidence="4">
    <name type="scientific">Anthurium amnicola</name>
    <dbReference type="NCBI Taxonomy" id="1678845"/>
    <lineage>
        <taxon>Eukaryota</taxon>
        <taxon>Viridiplantae</taxon>
        <taxon>Streptophyta</taxon>
        <taxon>Embryophyta</taxon>
        <taxon>Tracheophyta</taxon>
        <taxon>Spermatophyta</taxon>
        <taxon>Magnoliopsida</taxon>
        <taxon>Liliopsida</taxon>
        <taxon>Araceae</taxon>
        <taxon>Pothoideae</taxon>
        <taxon>Potheae</taxon>
        <taxon>Anthurium</taxon>
    </lineage>
</organism>